<dbReference type="Proteomes" id="UP000053617">
    <property type="component" value="Unassembled WGS sequence"/>
</dbReference>
<dbReference type="HOGENOM" id="CLU_2373957_0_0_1"/>
<dbReference type="GeneID" id="25289882"/>
<reference evidence="1 2" key="1">
    <citation type="submission" date="2015-01" db="EMBL/GenBank/DDBJ databases">
        <title>The Genome Sequence of Rhinocladiella mackenzie CBS 650.93.</title>
        <authorList>
            <consortium name="The Broad Institute Genomics Platform"/>
            <person name="Cuomo C."/>
            <person name="de Hoog S."/>
            <person name="Gorbushina A."/>
            <person name="Stielow B."/>
            <person name="Teixiera M."/>
            <person name="Abouelleil A."/>
            <person name="Chapman S.B."/>
            <person name="Priest M."/>
            <person name="Young S.K."/>
            <person name="Wortman J."/>
            <person name="Nusbaum C."/>
            <person name="Birren B."/>
        </authorList>
    </citation>
    <scope>NUCLEOTIDE SEQUENCE [LARGE SCALE GENOMIC DNA]</scope>
    <source>
        <strain evidence="1 2">CBS 650.93</strain>
    </source>
</reference>
<dbReference type="AlphaFoldDB" id="A0A0D2H9I7"/>
<accession>A0A0D2H9I7</accession>
<gene>
    <name evidence="1" type="ORF">Z518_01811</name>
</gene>
<evidence type="ECO:0000313" key="2">
    <source>
        <dbReference type="Proteomes" id="UP000053617"/>
    </source>
</evidence>
<evidence type="ECO:0008006" key="3">
    <source>
        <dbReference type="Google" id="ProtNLM"/>
    </source>
</evidence>
<evidence type="ECO:0000313" key="1">
    <source>
        <dbReference type="EMBL" id="KIX07158.1"/>
    </source>
</evidence>
<dbReference type="EMBL" id="KN847476">
    <property type="protein sequence ID" value="KIX07158.1"/>
    <property type="molecule type" value="Genomic_DNA"/>
</dbReference>
<dbReference type="InterPro" id="IPR013785">
    <property type="entry name" value="Aldolase_TIM"/>
</dbReference>
<dbReference type="RefSeq" id="XP_013274294.1">
    <property type="nucleotide sequence ID" value="XM_013418840.1"/>
</dbReference>
<dbReference type="SUPFAM" id="SSF51569">
    <property type="entry name" value="Aldolase"/>
    <property type="match status" value="1"/>
</dbReference>
<dbReference type="Gene3D" id="3.20.20.70">
    <property type="entry name" value="Aldolase class I"/>
    <property type="match status" value="1"/>
</dbReference>
<dbReference type="VEuPathDB" id="FungiDB:Z518_01811"/>
<proteinExistence type="predicted"/>
<keyword evidence="2" id="KW-1185">Reference proteome</keyword>
<name>A0A0D2H9I7_9EURO</name>
<protein>
    <recommendedName>
        <fullName evidence="3">Dihydrodipicolinate synthase family protein</fullName>
    </recommendedName>
</protein>
<dbReference type="OrthoDB" id="191315at2759"/>
<sequence>MISKKIDSDLQGLTPSPVTPFNLDGGVDYAAIQRLGSRLDSIESVKHIVILGQRPEEQVSVITDITAEGTEVAALEAKFAEAVGDSAGLPISLYG</sequence>
<organism evidence="1 2">
    <name type="scientific">Rhinocladiella mackenziei CBS 650.93</name>
    <dbReference type="NCBI Taxonomy" id="1442369"/>
    <lineage>
        <taxon>Eukaryota</taxon>
        <taxon>Fungi</taxon>
        <taxon>Dikarya</taxon>
        <taxon>Ascomycota</taxon>
        <taxon>Pezizomycotina</taxon>
        <taxon>Eurotiomycetes</taxon>
        <taxon>Chaetothyriomycetidae</taxon>
        <taxon>Chaetothyriales</taxon>
        <taxon>Herpotrichiellaceae</taxon>
        <taxon>Rhinocladiella</taxon>
    </lineage>
</organism>